<dbReference type="GO" id="GO:0031410">
    <property type="term" value="C:cytoplasmic vesicle"/>
    <property type="evidence" value="ECO:0007669"/>
    <property type="project" value="UniProtKB-KW"/>
</dbReference>
<evidence type="ECO:0000256" key="2">
    <source>
        <dbReference type="ARBA" id="ARBA00004514"/>
    </source>
</evidence>
<keyword evidence="6" id="KW-0010">Activator</keyword>
<evidence type="ECO:0000313" key="13">
    <source>
        <dbReference type="Proteomes" id="UP000663852"/>
    </source>
</evidence>
<sequence>MTFFNLKLNQNLSSLDVVKVLRNHANLVCHKMYKALTSLWSKPLPPSTTTTSPNNRTRDSSDSTVDEDGWILVSDNVVVEPNTTSSDDKNSIMTNSWIASPPLIRTDQSLSINRSSSPNTHHFNPIENLLIEHASMSVYEQIASRTRARRHRKTVNDTKLDEQVEGVKTDDDDDRSSVVLQYTSPHPNISSVHLRTLNTSLSHSTNSSLSPLESSTSSLIAHHRHLQRIHQRRRRRSGKTSSKLTLTNQIDESKQTYNKIIERQRLNYARTPKLVLHQPSRANH</sequence>
<feature type="region of interest" description="Disordered" evidence="11">
    <location>
        <begin position="226"/>
        <end position="250"/>
    </location>
</feature>
<dbReference type="EMBL" id="CAJNOJ010000150">
    <property type="protein sequence ID" value="CAF1203678.1"/>
    <property type="molecule type" value="Genomic_DNA"/>
</dbReference>
<evidence type="ECO:0000256" key="9">
    <source>
        <dbReference type="ARBA" id="ARBA00023329"/>
    </source>
</evidence>
<protein>
    <submittedName>
        <fullName evidence="12">Uncharacterized protein</fullName>
    </submittedName>
</protein>
<keyword evidence="4" id="KW-0072">Autophagy</keyword>
<dbReference type="InterPro" id="IPR029431">
    <property type="entry name" value="TP53INP"/>
</dbReference>
<comment type="subcellular location">
    <subcellularLocation>
        <location evidence="2">Cytoplasm</location>
        <location evidence="2">Cytosol</location>
    </subcellularLocation>
    <subcellularLocation>
        <location evidence="1">Cytoplasmic vesicle</location>
        <location evidence="1">Autophagosome</location>
    </subcellularLocation>
    <subcellularLocation>
        <location evidence="10">Nucleus</location>
        <location evidence="10">Nuclear body</location>
    </subcellularLocation>
</comment>
<dbReference type="GO" id="GO:0006914">
    <property type="term" value="P:autophagy"/>
    <property type="evidence" value="ECO:0007669"/>
    <property type="project" value="UniProtKB-KW"/>
</dbReference>
<comment type="caution">
    <text evidence="12">The sequence shown here is derived from an EMBL/GenBank/DDBJ whole genome shotgun (WGS) entry which is preliminary data.</text>
</comment>
<keyword evidence="3" id="KW-0963">Cytoplasm</keyword>
<dbReference type="AlphaFoldDB" id="A0A814WKR0"/>
<dbReference type="Proteomes" id="UP000663852">
    <property type="component" value="Unassembled WGS sequence"/>
</dbReference>
<evidence type="ECO:0000256" key="8">
    <source>
        <dbReference type="ARBA" id="ARBA00023242"/>
    </source>
</evidence>
<feature type="compositionally biased region" description="Basic residues" evidence="11">
    <location>
        <begin position="226"/>
        <end position="238"/>
    </location>
</feature>
<keyword evidence="5" id="KW-0805">Transcription regulation</keyword>
<proteinExistence type="predicted"/>
<keyword evidence="7" id="KW-0804">Transcription</keyword>
<accession>A0A814WKR0</accession>
<evidence type="ECO:0000256" key="3">
    <source>
        <dbReference type="ARBA" id="ARBA00022490"/>
    </source>
</evidence>
<evidence type="ECO:0000256" key="6">
    <source>
        <dbReference type="ARBA" id="ARBA00023159"/>
    </source>
</evidence>
<feature type="compositionally biased region" description="Polar residues" evidence="11">
    <location>
        <begin position="239"/>
        <end position="250"/>
    </location>
</feature>
<name>A0A814WKR0_ADIRI</name>
<dbReference type="GO" id="GO:0005829">
    <property type="term" value="C:cytosol"/>
    <property type="evidence" value="ECO:0007669"/>
    <property type="project" value="UniProtKB-SubCell"/>
</dbReference>
<keyword evidence="9" id="KW-0968">Cytoplasmic vesicle</keyword>
<reference evidence="12" key="1">
    <citation type="submission" date="2021-02" db="EMBL/GenBank/DDBJ databases">
        <authorList>
            <person name="Nowell W R."/>
        </authorList>
    </citation>
    <scope>NUCLEOTIDE SEQUENCE</scope>
</reference>
<evidence type="ECO:0000256" key="7">
    <source>
        <dbReference type="ARBA" id="ARBA00023163"/>
    </source>
</evidence>
<evidence type="ECO:0000256" key="10">
    <source>
        <dbReference type="ARBA" id="ARBA00034306"/>
    </source>
</evidence>
<dbReference type="GO" id="GO:0016604">
    <property type="term" value="C:nuclear body"/>
    <property type="evidence" value="ECO:0007669"/>
    <property type="project" value="UniProtKB-SubCell"/>
</dbReference>
<dbReference type="GO" id="GO:0005776">
    <property type="term" value="C:autophagosome"/>
    <property type="evidence" value="ECO:0007669"/>
    <property type="project" value="UniProtKB-SubCell"/>
</dbReference>
<organism evidence="12 13">
    <name type="scientific">Adineta ricciae</name>
    <name type="common">Rotifer</name>
    <dbReference type="NCBI Taxonomy" id="249248"/>
    <lineage>
        <taxon>Eukaryota</taxon>
        <taxon>Metazoa</taxon>
        <taxon>Spiralia</taxon>
        <taxon>Gnathifera</taxon>
        <taxon>Rotifera</taxon>
        <taxon>Eurotatoria</taxon>
        <taxon>Bdelloidea</taxon>
        <taxon>Adinetida</taxon>
        <taxon>Adinetidae</taxon>
        <taxon>Adineta</taxon>
    </lineage>
</organism>
<gene>
    <name evidence="12" type="ORF">EDS130_LOCUS25512</name>
</gene>
<evidence type="ECO:0000256" key="4">
    <source>
        <dbReference type="ARBA" id="ARBA00023006"/>
    </source>
</evidence>
<feature type="region of interest" description="Disordered" evidence="11">
    <location>
        <begin position="43"/>
        <end position="65"/>
    </location>
</feature>
<evidence type="ECO:0000256" key="11">
    <source>
        <dbReference type="SAM" id="MobiDB-lite"/>
    </source>
</evidence>
<evidence type="ECO:0000256" key="5">
    <source>
        <dbReference type="ARBA" id="ARBA00023015"/>
    </source>
</evidence>
<keyword evidence="8" id="KW-0539">Nucleus</keyword>
<evidence type="ECO:0000313" key="12">
    <source>
        <dbReference type="EMBL" id="CAF1203678.1"/>
    </source>
</evidence>
<dbReference type="OrthoDB" id="10041339at2759"/>
<feature type="compositionally biased region" description="Low complexity" evidence="11">
    <location>
        <begin position="43"/>
        <end position="55"/>
    </location>
</feature>
<evidence type="ECO:0000256" key="1">
    <source>
        <dbReference type="ARBA" id="ARBA00004419"/>
    </source>
</evidence>
<dbReference type="Pfam" id="PF14839">
    <property type="entry name" value="DOR"/>
    <property type="match status" value="1"/>
</dbReference>